<keyword evidence="2" id="KW-0472">Membrane</keyword>
<evidence type="ECO:0000313" key="4">
    <source>
        <dbReference type="EMBL" id="GIH26371.1"/>
    </source>
</evidence>
<reference evidence="4" key="1">
    <citation type="submission" date="2021-01" db="EMBL/GenBank/DDBJ databases">
        <title>Whole genome shotgun sequence of Acrocarpospora phusangensis NBRC 108782.</title>
        <authorList>
            <person name="Komaki H."/>
            <person name="Tamura T."/>
        </authorList>
    </citation>
    <scope>NUCLEOTIDE SEQUENCE</scope>
    <source>
        <strain evidence="4">NBRC 108782</strain>
    </source>
</reference>
<evidence type="ECO:0000313" key="5">
    <source>
        <dbReference type="Proteomes" id="UP000640052"/>
    </source>
</evidence>
<dbReference type="Proteomes" id="UP000640052">
    <property type="component" value="Unassembled WGS sequence"/>
</dbReference>
<sequence length="188" mass="19643">MSYGNQPGDTGEHGGQPGYGQQPGYGGQPGYGDQGYGSQQPGYGQPGYGQQPGYDPYGQPQPGYTQPSGYDAYQQPGYQQSYAQPGYQQGYGYPPQRPTNGLAVASLVMGIVGLLLCGVTSILGAIFGHIAMARIKESGEEGRGMAVAGLVTSYITIALWVILWLAFGAAILALIGIAEAVPSSDFNY</sequence>
<evidence type="ECO:0000259" key="3">
    <source>
        <dbReference type="Pfam" id="PF13828"/>
    </source>
</evidence>
<dbReference type="InterPro" id="IPR025241">
    <property type="entry name" value="DUF4190"/>
</dbReference>
<name>A0A919ULN0_9ACTN</name>
<keyword evidence="2" id="KW-0812">Transmembrane</keyword>
<feature type="region of interest" description="Disordered" evidence="1">
    <location>
        <begin position="1"/>
        <end position="70"/>
    </location>
</feature>
<accession>A0A919ULN0</accession>
<gene>
    <name evidence="4" type="ORF">Aph01nite_46810</name>
</gene>
<feature type="transmembrane region" description="Helical" evidence="2">
    <location>
        <begin position="102"/>
        <end position="133"/>
    </location>
</feature>
<proteinExistence type="predicted"/>
<feature type="compositionally biased region" description="Low complexity" evidence="1">
    <location>
        <begin position="36"/>
        <end position="70"/>
    </location>
</feature>
<keyword evidence="2" id="KW-1133">Transmembrane helix</keyword>
<protein>
    <recommendedName>
        <fullName evidence="3">DUF4190 domain-containing protein</fullName>
    </recommendedName>
</protein>
<dbReference type="RefSeq" id="WP_204043051.1">
    <property type="nucleotide sequence ID" value="NZ_BOOA01000039.1"/>
</dbReference>
<organism evidence="4 5">
    <name type="scientific">Acrocarpospora phusangensis</name>
    <dbReference type="NCBI Taxonomy" id="1070424"/>
    <lineage>
        <taxon>Bacteria</taxon>
        <taxon>Bacillati</taxon>
        <taxon>Actinomycetota</taxon>
        <taxon>Actinomycetes</taxon>
        <taxon>Streptosporangiales</taxon>
        <taxon>Streptosporangiaceae</taxon>
        <taxon>Acrocarpospora</taxon>
    </lineage>
</organism>
<feature type="compositionally biased region" description="Gly residues" evidence="1">
    <location>
        <begin position="13"/>
        <end position="35"/>
    </location>
</feature>
<keyword evidence="5" id="KW-1185">Reference proteome</keyword>
<dbReference type="AlphaFoldDB" id="A0A919ULN0"/>
<dbReference type="Pfam" id="PF13828">
    <property type="entry name" value="DUF4190"/>
    <property type="match status" value="1"/>
</dbReference>
<feature type="transmembrane region" description="Helical" evidence="2">
    <location>
        <begin position="145"/>
        <end position="178"/>
    </location>
</feature>
<feature type="domain" description="DUF4190" evidence="3">
    <location>
        <begin position="102"/>
        <end position="163"/>
    </location>
</feature>
<evidence type="ECO:0000256" key="2">
    <source>
        <dbReference type="SAM" id="Phobius"/>
    </source>
</evidence>
<comment type="caution">
    <text evidence="4">The sequence shown here is derived from an EMBL/GenBank/DDBJ whole genome shotgun (WGS) entry which is preliminary data.</text>
</comment>
<dbReference type="EMBL" id="BOOA01000039">
    <property type="protein sequence ID" value="GIH26371.1"/>
    <property type="molecule type" value="Genomic_DNA"/>
</dbReference>
<evidence type="ECO:0000256" key="1">
    <source>
        <dbReference type="SAM" id="MobiDB-lite"/>
    </source>
</evidence>